<organism evidence="19 20">
    <name type="scientific">Paenibacillus rhizosphaerae</name>
    <dbReference type="NCBI Taxonomy" id="297318"/>
    <lineage>
        <taxon>Bacteria</taxon>
        <taxon>Bacillati</taxon>
        <taxon>Bacillota</taxon>
        <taxon>Bacilli</taxon>
        <taxon>Bacillales</taxon>
        <taxon>Paenibacillaceae</taxon>
        <taxon>Paenibacillus</taxon>
    </lineage>
</organism>
<dbReference type="GO" id="GO:0016740">
    <property type="term" value="F:transferase activity"/>
    <property type="evidence" value="ECO:0007669"/>
    <property type="project" value="UniProtKB-ARBA"/>
</dbReference>
<reference evidence="19 20" key="1">
    <citation type="submission" date="2016-11" db="EMBL/GenBank/DDBJ databases">
        <title>Paenibacillus species isolates.</title>
        <authorList>
            <person name="Beno S.M."/>
        </authorList>
    </citation>
    <scope>NUCLEOTIDE SEQUENCE [LARGE SCALE GENOMIC DNA]</scope>
    <source>
        <strain evidence="19 20">FSL R5-0378</strain>
    </source>
</reference>
<evidence type="ECO:0000313" key="19">
    <source>
        <dbReference type="EMBL" id="OMF52650.1"/>
    </source>
</evidence>
<dbReference type="GO" id="GO:0140096">
    <property type="term" value="F:catalytic activity, acting on a protein"/>
    <property type="evidence" value="ECO:0007669"/>
    <property type="project" value="UniProtKB-ARBA"/>
</dbReference>
<accession>A0A1R1ELH0</accession>
<comment type="catalytic activity">
    <reaction evidence="13">
        <text>tRNA(Ser) + L-serine + ATP = L-seryl-tRNA(Ser) + AMP + diphosphate + H(+)</text>
        <dbReference type="Rhea" id="RHEA:12292"/>
        <dbReference type="Rhea" id="RHEA-COMP:9669"/>
        <dbReference type="Rhea" id="RHEA-COMP:9703"/>
        <dbReference type="ChEBI" id="CHEBI:15378"/>
        <dbReference type="ChEBI" id="CHEBI:30616"/>
        <dbReference type="ChEBI" id="CHEBI:33019"/>
        <dbReference type="ChEBI" id="CHEBI:33384"/>
        <dbReference type="ChEBI" id="CHEBI:78442"/>
        <dbReference type="ChEBI" id="CHEBI:78533"/>
        <dbReference type="ChEBI" id="CHEBI:456215"/>
        <dbReference type="EC" id="6.1.1.11"/>
    </reaction>
</comment>
<dbReference type="GO" id="GO:0005524">
    <property type="term" value="F:ATP binding"/>
    <property type="evidence" value="ECO:0007669"/>
    <property type="project" value="UniProtKB-KW"/>
</dbReference>
<dbReference type="SUPFAM" id="SSF55681">
    <property type="entry name" value="Class II aaRS and biotin synthetases"/>
    <property type="match status" value="1"/>
</dbReference>
<dbReference type="Pfam" id="PF00587">
    <property type="entry name" value="tRNA-synt_2b"/>
    <property type="match status" value="1"/>
</dbReference>
<evidence type="ECO:0000256" key="4">
    <source>
        <dbReference type="ARBA" id="ARBA00012840"/>
    </source>
</evidence>
<dbReference type="EC" id="6.1.1.11" evidence="4 14"/>
<dbReference type="PROSITE" id="PS50862">
    <property type="entry name" value="AA_TRNA_LIGASE_II"/>
    <property type="match status" value="1"/>
</dbReference>
<feature type="binding site" evidence="15">
    <location>
        <position position="302"/>
    </location>
    <ligand>
        <name>L-serine</name>
        <dbReference type="ChEBI" id="CHEBI:33384"/>
    </ligand>
</feature>
<dbReference type="InterPro" id="IPR010978">
    <property type="entry name" value="tRNA-bd_arm"/>
</dbReference>
<dbReference type="InterPro" id="IPR045864">
    <property type="entry name" value="aa-tRNA-synth_II/BPL/LPL"/>
</dbReference>
<dbReference type="GO" id="GO:0004828">
    <property type="term" value="F:serine-tRNA ligase activity"/>
    <property type="evidence" value="ECO:0007669"/>
    <property type="project" value="UniProtKB-UniRule"/>
</dbReference>
<dbReference type="PANTHER" id="PTHR43697">
    <property type="entry name" value="SERYL-TRNA SYNTHETASE"/>
    <property type="match status" value="1"/>
</dbReference>
<dbReference type="InterPro" id="IPR006195">
    <property type="entry name" value="aa-tRNA-synth_II"/>
</dbReference>
<feature type="binding site" evidence="16">
    <location>
        <begin position="279"/>
        <end position="281"/>
    </location>
    <ligand>
        <name>ATP</name>
        <dbReference type="ChEBI" id="CHEBI:30616"/>
    </ligand>
</feature>
<evidence type="ECO:0000256" key="11">
    <source>
        <dbReference type="ARBA" id="ARBA00039158"/>
    </source>
</evidence>
<comment type="caution">
    <text evidence="19">The sequence shown here is derived from an EMBL/GenBank/DDBJ whole genome shotgun (WGS) entry which is preliminary data.</text>
</comment>
<dbReference type="AlphaFoldDB" id="A0A1R1ELH0"/>
<feature type="binding site" evidence="16">
    <location>
        <begin position="368"/>
        <end position="371"/>
    </location>
    <ligand>
        <name>ATP</name>
        <dbReference type="ChEBI" id="CHEBI:30616"/>
    </ligand>
</feature>
<evidence type="ECO:0000259" key="18">
    <source>
        <dbReference type="PROSITE" id="PS50862"/>
    </source>
</evidence>
<evidence type="ECO:0000256" key="6">
    <source>
        <dbReference type="ARBA" id="ARBA00022598"/>
    </source>
</evidence>
<feature type="domain" description="Aminoacyl-transfer RNA synthetases class-II family profile" evidence="18">
    <location>
        <begin position="158"/>
        <end position="428"/>
    </location>
</feature>
<keyword evidence="17" id="KW-0175">Coiled coil</keyword>
<dbReference type="NCBIfam" id="TIGR00414">
    <property type="entry name" value="serS"/>
    <property type="match status" value="1"/>
</dbReference>
<dbReference type="CDD" id="cd00770">
    <property type="entry name" value="SerRS_core"/>
    <property type="match status" value="1"/>
</dbReference>
<keyword evidence="5" id="KW-0963">Cytoplasm</keyword>
<evidence type="ECO:0000256" key="15">
    <source>
        <dbReference type="PIRSR" id="PIRSR001529-1"/>
    </source>
</evidence>
<dbReference type="Proteomes" id="UP000187172">
    <property type="component" value="Unassembled WGS sequence"/>
</dbReference>
<dbReference type="GO" id="GO:0005737">
    <property type="term" value="C:cytoplasm"/>
    <property type="evidence" value="ECO:0007669"/>
    <property type="project" value="UniProtKB-SubCell"/>
</dbReference>
<evidence type="ECO:0000256" key="9">
    <source>
        <dbReference type="ARBA" id="ARBA00022917"/>
    </source>
</evidence>
<feature type="binding site" evidence="15">
    <location>
        <position position="401"/>
    </location>
    <ligand>
        <name>L-serine</name>
        <dbReference type="ChEBI" id="CHEBI:33384"/>
    </ligand>
</feature>
<evidence type="ECO:0000256" key="7">
    <source>
        <dbReference type="ARBA" id="ARBA00022741"/>
    </source>
</evidence>
<gene>
    <name evidence="19" type="ORF">BK138_21460</name>
</gene>
<dbReference type="EMBL" id="MRTP01000006">
    <property type="protein sequence ID" value="OMF52650.1"/>
    <property type="molecule type" value="Genomic_DNA"/>
</dbReference>
<evidence type="ECO:0000256" key="5">
    <source>
        <dbReference type="ARBA" id="ARBA00022490"/>
    </source>
</evidence>
<dbReference type="InterPro" id="IPR002317">
    <property type="entry name" value="Ser-tRNA-ligase_type_1"/>
</dbReference>
<proteinExistence type="inferred from homology"/>
<dbReference type="InterPro" id="IPR002314">
    <property type="entry name" value="aa-tRNA-synt_IIb"/>
</dbReference>
<dbReference type="SUPFAM" id="SSF46589">
    <property type="entry name" value="tRNA-binding arm"/>
    <property type="match status" value="1"/>
</dbReference>
<dbReference type="STRING" id="297318.BK138_21460"/>
<evidence type="ECO:0000256" key="13">
    <source>
        <dbReference type="ARBA" id="ARBA00048823"/>
    </source>
</evidence>
<evidence type="ECO:0000256" key="8">
    <source>
        <dbReference type="ARBA" id="ARBA00022840"/>
    </source>
</evidence>
<dbReference type="InterPro" id="IPR015866">
    <property type="entry name" value="Ser-tRNA-synth_1_N"/>
</dbReference>
<evidence type="ECO:0000313" key="20">
    <source>
        <dbReference type="Proteomes" id="UP000187172"/>
    </source>
</evidence>
<keyword evidence="8 16" id="KW-0067">ATP-binding</keyword>
<dbReference type="InterPro" id="IPR042103">
    <property type="entry name" value="SerRS_1_N_sf"/>
</dbReference>
<comment type="pathway">
    <text evidence="2">Aminoacyl-tRNA biosynthesis; selenocysteinyl-tRNA(Sec) biosynthesis; L-seryl-tRNA(Sec) from L-serine and tRNA(Sec): step 1/1.</text>
</comment>
<feature type="binding site" evidence="16">
    <location>
        <begin position="295"/>
        <end position="298"/>
    </location>
    <ligand>
        <name>ATP</name>
        <dbReference type="ChEBI" id="CHEBI:30616"/>
    </ligand>
</feature>
<dbReference type="Gene3D" id="1.10.287.40">
    <property type="entry name" value="Serine-tRNA synthetase, tRNA binding domain"/>
    <property type="match status" value="1"/>
</dbReference>
<evidence type="ECO:0000256" key="3">
    <source>
        <dbReference type="ARBA" id="ARBA00010728"/>
    </source>
</evidence>
<feature type="coiled-coil region" evidence="17">
    <location>
        <begin position="48"/>
        <end position="75"/>
    </location>
</feature>
<dbReference type="PRINTS" id="PR00981">
    <property type="entry name" value="TRNASYNTHSER"/>
</dbReference>
<dbReference type="Gene3D" id="3.30.930.10">
    <property type="entry name" value="Bira Bifunctional Protein, Domain 2"/>
    <property type="match status" value="1"/>
</dbReference>
<keyword evidence="7" id="KW-0547">Nucleotide-binding</keyword>
<keyword evidence="20" id="KW-1185">Reference proteome</keyword>
<dbReference type="Pfam" id="PF02403">
    <property type="entry name" value="Seryl_tRNA_N"/>
    <property type="match status" value="1"/>
</dbReference>
<comment type="subcellular location">
    <subcellularLocation>
        <location evidence="1">Cytoplasm</location>
    </subcellularLocation>
</comment>
<evidence type="ECO:0000256" key="12">
    <source>
        <dbReference type="ARBA" id="ARBA00047929"/>
    </source>
</evidence>
<feature type="binding site" evidence="15">
    <location>
        <position position="249"/>
    </location>
    <ligand>
        <name>L-serine</name>
        <dbReference type="ChEBI" id="CHEBI:33384"/>
    </ligand>
</feature>
<evidence type="ECO:0000256" key="1">
    <source>
        <dbReference type="ARBA" id="ARBA00004496"/>
    </source>
</evidence>
<sequence>MRALFVFLQDKRTKETVSMLNIQFIRDHQEQVQQVAEQKNIPFQVDDLLEWDEKRRRLLQETESLRAQRNELTKSIAGLLKQGKDEAAEQLKGQVKEINRSLDGCEAGLREATSKFEELMLLAPNVVSEDTPIGKDDSDNVEVRRIGTPRQFDFEMKDHVTLGELHDLFDIPRGVKTAGSRSYYLKGAGLFLHLAVQRLAIDLLASRGFTPMDVPVMVRPEALARSGFFPTGKDQTYELAGEDKWLVGTSEVSLVSYYSDEVIDAALPIRLAGVSSCFRREIGSAGRDVRGLYRVHQFAKVEQVVLCENDPAASEAMLQEITGHAEEILRLLELPYRVMAVCTGDMSQKTYKQYDIETWMPSRRAYGETHSSSNLLDFQARRSNIRYRDAGGRLQYCHTLNNTAVASPRILIPLLENHQREDGSIYIPNALRPYMGGIAELVPPVPKEE</sequence>
<evidence type="ECO:0000256" key="16">
    <source>
        <dbReference type="PIRSR" id="PIRSR001529-2"/>
    </source>
</evidence>
<keyword evidence="6 19" id="KW-0436">Ligase</keyword>
<evidence type="ECO:0000256" key="17">
    <source>
        <dbReference type="SAM" id="Coils"/>
    </source>
</evidence>
<keyword evidence="9" id="KW-0648">Protein biosynthesis</keyword>
<keyword evidence="10" id="KW-0030">Aminoacyl-tRNA synthetase</keyword>
<protein>
    <recommendedName>
        <fullName evidence="11 14">Serine--tRNA ligase</fullName>
        <ecNumber evidence="4 14">6.1.1.11</ecNumber>
    </recommendedName>
</protein>
<dbReference type="GO" id="GO:0006434">
    <property type="term" value="P:seryl-tRNA aminoacylation"/>
    <property type="evidence" value="ECO:0007669"/>
    <property type="project" value="UniProtKB-UniRule"/>
</dbReference>
<feature type="site" description="Important for serine binding" evidence="15">
    <location>
        <position position="403"/>
    </location>
</feature>
<dbReference type="InterPro" id="IPR033729">
    <property type="entry name" value="SerRS_core"/>
</dbReference>
<name>A0A1R1ELH0_9BACL</name>
<dbReference type="PIRSF" id="PIRSF001529">
    <property type="entry name" value="Ser-tRNA-synth_IIa"/>
    <property type="match status" value="1"/>
</dbReference>
<evidence type="ECO:0000256" key="10">
    <source>
        <dbReference type="ARBA" id="ARBA00023146"/>
    </source>
</evidence>
<evidence type="ECO:0000256" key="2">
    <source>
        <dbReference type="ARBA" id="ARBA00005045"/>
    </source>
</evidence>
<comment type="catalytic activity">
    <reaction evidence="12">
        <text>tRNA(Sec) + L-serine + ATP = L-seryl-tRNA(Sec) + AMP + diphosphate + H(+)</text>
        <dbReference type="Rhea" id="RHEA:42580"/>
        <dbReference type="Rhea" id="RHEA-COMP:9742"/>
        <dbReference type="Rhea" id="RHEA-COMP:10128"/>
        <dbReference type="ChEBI" id="CHEBI:15378"/>
        <dbReference type="ChEBI" id="CHEBI:30616"/>
        <dbReference type="ChEBI" id="CHEBI:33019"/>
        <dbReference type="ChEBI" id="CHEBI:33384"/>
        <dbReference type="ChEBI" id="CHEBI:78442"/>
        <dbReference type="ChEBI" id="CHEBI:78533"/>
        <dbReference type="ChEBI" id="CHEBI:456215"/>
        <dbReference type="EC" id="6.1.1.11"/>
    </reaction>
</comment>
<feature type="binding site" evidence="15">
    <location>
        <position position="279"/>
    </location>
    <ligand>
        <name>L-serine</name>
        <dbReference type="ChEBI" id="CHEBI:33384"/>
    </ligand>
</feature>
<comment type="similarity">
    <text evidence="3">Belongs to the class-II aminoacyl-tRNA synthetase family. Type-1 seryl-tRNA synthetase subfamily.</text>
</comment>
<evidence type="ECO:0000256" key="14">
    <source>
        <dbReference type="NCBIfam" id="TIGR00414"/>
    </source>
</evidence>
<dbReference type="PANTHER" id="PTHR43697:SF1">
    <property type="entry name" value="SERINE--TRNA LIGASE"/>
    <property type="match status" value="1"/>
</dbReference>